<organism evidence="9 10">
    <name type="scientific">Dokdonella koreensis DS-123</name>
    <dbReference type="NCBI Taxonomy" id="1300342"/>
    <lineage>
        <taxon>Bacteria</taxon>
        <taxon>Pseudomonadati</taxon>
        <taxon>Pseudomonadota</taxon>
        <taxon>Gammaproteobacteria</taxon>
        <taxon>Lysobacterales</taxon>
        <taxon>Rhodanobacteraceae</taxon>
        <taxon>Dokdonella</taxon>
    </lineage>
</organism>
<dbReference type="Gene3D" id="1.25.40.10">
    <property type="entry name" value="Tetratricopeptide repeat domain"/>
    <property type="match status" value="3"/>
</dbReference>
<feature type="region of interest" description="Disordered" evidence="6">
    <location>
        <begin position="890"/>
        <end position="923"/>
    </location>
</feature>
<dbReference type="PROSITE" id="PS00108">
    <property type="entry name" value="PROTEIN_KINASE_ST"/>
    <property type="match status" value="1"/>
</dbReference>
<dbReference type="Gene3D" id="1.10.510.10">
    <property type="entry name" value="Transferase(Phosphotransferase) domain 1"/>
    <property type="match status" value="1"/>
</dbReference>
<evidence type="ECO:0000256" key="3">
    <source>
        <dbReference type="ARBA" id="ARBA00022777"/>
    </source>
</evidence>
<keyword evidence="4 5" id="KW-0067">ATP-binding</keyword>
<dbReference type="InterPro" id="IPR017441">
    <property type="entry name" value="Protein_kinase_ATP_BS"/>
</dbReference>
<gene>
    <name evidence="9" type="ORF">I596_613</name>
</gene>
<dbReference type="Pfam" id="PF00069">
    <property type="entry name" value="Pkinase"/>
    <property type="match status" value="1"/>
</dbReference>
<keyword evidence="3 9" id="KW-0418">Kinase</keyword>
<dbReference type="PROSITE" id="PS00107">
    <property type="entry name" value="PROTEIN_KINASE_ATP"/>
    <property type="match status" value="1"/>
</dbReference>
<dbReference type="EMBL" id="CP015249">
    <property type="protein sequence ID" value="ANB16650.1"/>
    <property type="molecule type" value="Genomic_DNA"/>
</dbReference>
<dbReference type="PANTHER" id="PTHR43289:SF6">
    <property type="entry name" value="SERINE_THREONINE-PROTEIN KINASE NEKL-3"/>
    <property type="match status" value="1"/>
</dbReference>
<evidence type="ECO:0000256" key="2">
    <source>
        <dbReference type="ARBA" id="ARBA00022741"/>
    </source>
</evidence>
<evidence type="ECO:0000313" key="9">
    <source>
        <dbReference type="EMBL" id="ANB16650.1"/>
    </source>
</evidence>
<evidence type="ECO:0000256" key="7">
    <source>
        <dbReference type="SAM" id="Phobius"/>
    </source>
</evidence>
<evidence type="ECO:0000313" key="10">
    <source>
        <dbReference type="Proteomes" id="UP000076830"/>
    </source>
</evidence>
<dbReference type="InterPro" id="IPR011009">
    <property type="entry name" value="Kinase-like_dom_sf"/>
</dbReference>
<dbReference type="InterPro" id="IPR008271">
    <property type="entry name" value="Ser/Thr_kinase_AS"/>
</dbReference>
<dbReference type="AlphaFoldDB" id="A0A161HJ99"/>
<dbReference type="Pfam" id="PF13374">
    <property type="entry name" value="TPR_10"/>
    <property type="match status" value="3"/>
</dbReference>
<dbReference type="InterPro" id="IPR000719">
    <property type="entry name" value="Prot_kinase_dom"/>
</dbReference>
<dbReference type="SUPFAM" id="SSF56112">
    <property type="entry name" value="Protein kinase-like (PK-like)"/>
    <property type="match status" value="1"/>
</dbReference>
<dbReference type="KEGG" id="dko:I596_613"/>
<proteinExistence type="predicted"/>
<dbReference type="PROSITE" id="PS50011">
    <property type="entry name" value="PROTEIN_KINASE_DOM"/>
    <property type="match status" value="1"/>
</dbReference>
<keyword evidence="1" id="KW-0808">Transferase</keyword>
<dbReference type="Proteomes" id="UP000076830">
    <property type="component" value="Chromosome"/>
</dbReference>
<dbReference type="Gene3D" id="3.30.200.20">
    <property type="entry name" value="Phosphorylase Kinase, domain 1"/>
    <property type="match status" value="1"/>
</dbReference>
<keyword evidence="2 5" id="KW-0547">Nucleotide-binding</keyword>
<keyword evidence="7" id="KW-0472">Membrane</keyword>
<evidence type="ECO:0000259" key="8">
    <source>
        <dbReference type="PROSITE" id="PS50011"/>
    </source>
</evidence>
<dbReference type="Pfam" id="PF13424">
    <property type="entry name" value="TPR_12"/>
    <property type="match status" value="2"/>
</dbReference>
<evidence type="ECO:0000256" key="6">
    <source>
        <dbReference type="SAM" id="MobiDB-lite"/>
    </source>
</evidence>
<name>A0A161HJ99_9GAMM</name>
<dbReference type="GO" id="GO:0005524">
    <property type="term" value="F:ATP binding"/>
    <property type="evidence" value="ECO:0007669"/>
    <property type="project" value="UniProtKB-UniRule"/>
</dbReference>
<feature type="binding site" evidence="5">
    <location>
        <position position="67"/>
    </location>
    <ligand>
        <name>ATP</name>
        <dbReference type="ChEBI" id="CHEBI:30616"/>
    </ligand>
</feature>
<feature type="transmembrane region" description="Helical" evidence="7">
    <location>
        <begin position="353"/>
        <end position="377"/>
    </location>
</feature>
<dbReference type="InterPro" id="IPR011990">
    <property type="entry name" value="TPR-like_helical_dom_sf"/>
</dbReference>
<accession>A0A161HJ99</accession>
<keyword evidence="7" id="KW-0812">Transmembrane</keyword>
<evidence type="ECO:0000256" key="1">
    <source>
        <dbReference type="ARBA" id="ARBA00022679"/>
    </source>
</evidence>
<sequence length="923" mass="100055">MQGPFGESDIETVGLPGAHPDGDASGFLDAGTRVGHYRIEAPLGRGGMGTVYRALQVEPVRRSVALKLLRGTQLDTLQRAYFEVERQMLAQMQHPAIAQIFDAGTTDAGAPYFAMEYIEGLPIARYCETRGLSLDARIALFAQVCDGVQHAHSKGIVHRDLKPDNILVAEVDGGALPKIIDFGIATAATRLFADGSTGGEIAGTPTYMSPEQSGFTQFLVDARSDVYSLGIILFELLTGGRPSADSRDRVVAPDGSERTTLRAPSQVLEQSGTERLAEVARARGLRPARLRSVLRNELDFVVVKAVRHDPAERYASAGELAQELRRYLAQRPLVAVGDRRGYVAGKFLRRHRVAFAATAAASVAIVLGLVFSVYGLMQARAQRAVAEARRLELEQVAAFQQSMLAGIDVEAMGKDMLERQRVQIDQAGDPALVPAFERVAAALNGADVARAVLDRQLLARARTAIARDFAGQPALAADLDSAVAEVYEAIGLFPQSEAAARSAWELRRVQFGEDDRRTWASAAELGRALNRQGRQDEALALLQATWERTRGTPAASLERRQVGVELAQVHSDRGELAAARALQQALLDEARLSVADDDDMVLTLRNNLGITLARLGDVAAAKVAFEQVYAERRRANPEGEGTLGVMTNLSAARAISGDFEGALALQRESHAIRRRTAGAEHPATLNDLSNIASSLIDMGRLEEAQPLLEQVIDARRRVLGPEHFQTLRSMQNLAALFDRSGRQAEALPLQRQVLDARRRTLGAEHPDTLKSEDVLCAIYKNQGRLDQARPCAESVYAARRRLIGPGHPDTVRSAVLLAEIDHRRGDDAAARDLLGTLLAENRVARGDADPDVLFLAARLYPLQRDGGDAAVAQDLRRTLLDPLLARDAASLPTPLRRPRKAAEEAVQDAPTMRGSGSSTTPKR</sequence>
<dbReference type="GO" id="GO:0004674">
    <property type="term" value="F:protein serine/threonine kinase activity"/>
    <property type="evidence" value="ECO:0007669"/>
    <property type="project" value="UniProtKB-KW"/>
</dbReference>
<feature type="compositionally biased region" description="Polar residues" evidence="6">
    <location>
        <begin position="914"/>
        <end position="923"/>
    </location>
</feature>
<feature type="region of interest" description="Disordered" evidence="6">
    <location>
        <begin position="1"/>
        <end position="24"/>
    </location>
</feature>
<reference evidence="9 10" key="1">
    <citation type="submission" date="2016-04" db="EMBL/GenBank/DDBJ databases">
        <title>Complete genome sequence of Dokdonella koreensis DS-123T.</title>
        <authorList>
            <person name="Kim J.F."/>
            <person name="Lee H."/>
            <person name="Kwak M.-J."/>
        </authorList>
    </citation>
    <scope>NUCLEOTIDE SEQUENCE [LARGE SCALE GENOMIC DNA]</scope>
    <source>
        <strain evidence="9 10">DS-123</strain>
    </source>
</reference>
<dbReference type="STRING" id="1300342.I596_613"/>
<dbReference type="RefSeq" id="WP_067643905.1">
    <property type="nucleotide sequence ID" value="NZ_CP015249.1"/>
</dbReference>
<dbReference type="OrthoDB" id="9783151at2"/>
<dbReference type="PANTHER" id="PTHR43289">
    <property type="entry name" value="MITOGEN-ACTIVATED PROTEIN KINASE KINASE KINASE 20-RELATED"/>
    <property type="match status" value="1"/>
</dbReference>
<protein>
    <submittedName>
        <fullName evidence="9">Serine/threonine protein kinase</fullName>
    </submittedName>
</protein>
<evidence type="ECO:0000256" key="4">
    <source>
        <dbReference type="ARBA" id="ARBA00022840"/>
    </source>
</evidence>
<keyword evidence="10" id="KW-1185">Reference proteome</keyword>
<dbReference type="CDD" id="cd14014">
    <property type="entry name" value="STKc_PknB_like"/>
    <property type="match status" value="1"/>
</dbReference>
<dbReference type="SUPFAM" id="SSF48452">
    <property type="entry name" value="TPR-like"/>
    <property type="match status" value="3"/>
</dbReference>
<feature type="domain" description="Protein kinase" evidence="8">
    <location>
        <begin position="37"/>
        <end position="328"/>
    </location>
</feature>
<keyword evidence="7" id="KW-1133">Transmembrane helix</keyword>
<evidence type="ECO:0000256" key="5">
    <source>
        <dbReference type="PROSITE-ProRule" id="PRU10141"/>
    </source>
</evidence>
<dbReference type="SMART" id="SM00220">
    <property type="entry name" value="S_TKc"/>
    <property type="match status" value="1"/>
</dbReference>
<keyword evidence="9" id="KW-0723">Serine/threonine-protein kinase</keyword>